<dbReference type="Proteomes" id="UP001367030">
    <property type="component" value="Unassembled WGS sequence"/>
</dbReference>
<feature type="transmembrane region" description="Helical" evidence="5">
    <location>
        <begin position="27"/>
        <end position="48"/>
    </location>
</feature>
<comment type="subcellular location">
    <subcellularLocation>
        <location evidence="1 5">Cell membrane</location>
        <topology evidence="1 5">Multi-pass membrane protein</topology>
    </subcellularLocation>
</comment>
<dbReference type="CDD" id="cd06261">
    <property type="entry name" value="TM_PBP2"/>
    <property type="match status" value="1"/>
</dbReference>
<comment type="similarity">
    <text evidence="5">Belongs to the binding-protein-dependent transport system permease family.</text>
</comment>
<evidence type="ECO:0000256" key="5">
    <source>
        <dbReference type="RuleBase" id="RU363032"/>
    </source>
</evidence>
<evidence type="ECO:0000313" key="8">
    <source>
        <dbReference type="Proteomes" id="UP001367030"/>
    </source>
</evidence>
<keyword evidence="5" id="KW-0813">Transport</keyword>
<dbReference type="PANTHER" id="PTHR43759:SF1">
    <property type="entry name" value="GLUCOSE IMPORT SYSTEM PERMEASE PROTEIN GLCT"/>
    <property type="match status" value="1"/>
</dbReference>
<sequence length="319" mass="35341">MSAMLHHAARAPVVSTRPKTALQNRRWFPWLLMAPALIILLAVGLFPFGYSVWLATTNIILSKPYLPHAFVGLEQFQEIVQDGDFFNALRVTAVFTVSSVFIEFWAGLGLALLFRRHFRGKAVYRLAILVPMVLPPVVVGLIWQYMLFPNSGLISHYSGELAAFLGVTPPTFVSSPASALRTLILVDVWQWTPFMFLILHAGLASIPPEPYEAAEIDGASSWRIFWSITMPMLKSSILIAVVIRTMDAFRTYDTIAVLTQGGPGNSTETLNIWLTNLGFKFFEASKAAALSLIVFVIILAFSSVFIRVFSKANRVGGKS</sequence>
<feature type="transmembrane region" description="Helical" evidence="5">
    <location>
        <begin position="126"/>
        <end position="148"/>
    </location>
</feature>
<dbReference type="Pfam" id="PF00528">
    <property type="entry name" value="BPD_transp_1"/>
    <property type="match status" value="1"/>
</dbReference>
<evidence type="ECO:0000256" key="3">
    <source>
        <dbReference type="ARBA" id="ARBA00022989"/>
    </source>
</evidence>
<dbReference type="SUPFAM" id="SSF161098">
    <property type="entry name" value="MetI-like"/>
    <property type="match status" value="1"/>
</dbReference>
<keyword evidence="2 5" id="KW-0812">Transmembrane</keyword>
<protein>
    <submittedName>
        <fullName evidence="7">Sugar ABC transporter permease</fullName>
    </submittedName>
</protein>
<dbReference type="InterPro" id="IPR000515">
    <property type="entry name" value="MetI-like"/>
</dbReference>
<dbReference type="Gene3D" id="1.10.3720.10">
    <property type="entry name" value="MetI-like"/>
    <property type="match status" value="1"/>
</dbReference>
<evidence type="ECO:0000256" key="1">
    <source>
        <dbReference type="ARBA" id="ARBA00004651"/>
    </source>
</evidence>
<organism evidence="7 8">
    <name type="scientific">Variovorax robiniae</name>
    <dbReference type="NCBI Taxonomy" id="1836199"/>
    <lineage>
        <taxon>Bacteria</taxon>
        <taxon>Pseudomonadati</taxon>
        <taxon>Pseudomonadota</taxon>
        <taxon>Betaproteobacteria</taxon>
        <taxon>Burkholderiales</taxon>
        <taxon>Comamonadaceae</taxon>
        <taxon>Variovorax</taxon>
    </lineage>
</organism>
<dbReference type="InterPro" id="IPR035906">
    <property type="entry name" value="MetI-like_sf"/>
</dbReference>
<feature type="transmembrane region" description="Helical" evidence="5">
    <location>
        <begin position="287"/>
        <end position="309"/>
    </location>
</feature>
<evidence type="ECO:0000259" key="6">
    <source>
        <dbReference type="PROSITE" id="PS50928"/>
    </source>
</evidence>
<dbReference type="InterPro" id="IPR052730">
    <property type="entry name" value="Sugar_ABC_transporter"/>
</dbReference>
<keyword evidence="3 5" id="KW-1133">Transmembrane helix</keyword>
<comment type="caution">
    <text evidence="7">The sequence shown here is derived from an EMBL/GenBank/DDBJ whole genome shotgun (WGS) entry which is preliminary data.</text>
</comment>
<dbReference type="PROSITE" id="PS50928">
    <property type="entry name" value="ABC_TM1"/>
    <property type="match status" value="1"/>
</dbReference>
<evidence type="ECO:0000256" key="4">
    <source>
        <dbReference type="ARBA" id="ARBA00023136"/>
    </source>
</evidence>
<keyword evidence="4 5" id="KW-0472">Membrane</keyword>
<dbReference type="PANTHER" id="PTHR43759">
    <property type="entry name" value="TREHALOSE TRANSPORT SYSTEM PERMEASE PROTEIN SUGA"/>
    <property type="match status" value="1"/>
</dbReference>
<feature type="domain" description="ABC transmembrane type-1" evidence="6">
    <location>
        <begin position="89"/>
        <end position="305"/>
    </location>
</feature>
<feature type="transmembrane region" description="Helical" evidence="5">
    <location>
        <begin position="93"/>
        <end position="114"/>
    </location>
</feature>
<dbReference type="EMBL" id="JBBKZS010000021">
    <property type="protein sequence ID" value="MEJ8858941.1"/>
    <property type="molecule type" value="Genomic_DNA"/>
</dbReference>
<reference evidence="7 8" key="1">
    <citation type="submission" date="2024-03" db="EMBL/GenBank/DDBJ databases">
        <title>Novel species of the genus Variovorax.</title>
        <authorList>
            <person name="Liu Q."/>
            <person name="Xin Y.-H."/>
        </authorList>
    </citation>
    <scope>NUCLEOTIDE SEQUENCE [LARGE SCALE GENOMIC DNA]</scope>
    <source>
        <strain evidence="7 8">KACC 18901</strain>
    </source>
</reference>
<keyword evidence="8" id="KW-1185">Reference proteome</keyword>
<evidence type="ECO:0000256" key="2">
    <source>
        <dbReference type="ARBA" id="ARBA00022692"/>
    </source>
</evidence>
<dbReference type="RefSeq" id="WP_340338992.1">
    <property type="nucleotide sequence ID" value="NZ_JBBKZS010000021.1"/>
</dbReference>
<accession>A0ABU8XGD6</accession>
<dbReference type="SUPFAM" id="SSF160964">
    <property type="entry name" value="MalF N-terminal region-like"/>
    <property type="match status" value="1"/>
</dbReference>
<name>A0ABU8XGD6_9BURK</name>
<feature type="transmembrane region" description="Helical" evidence="5">
    <location>
        <begin position="224"/>
        <end position="243"/>
    </location>
</feature>
<evidence type="ECO:0000313" key="7">
    <source>
        <dbReference type="EMBL" id="MEJ8858941.1"/>
    </source>
</evidence>
<gene>
    <name evidence="7" type="ORF">WKW79_30525</name>
</gene>
<proteinExistence type="inferred from homology"/>